<comment type="similarity">
    <text evidence="1">Belongs to the CbxX/CfxQ family.</text>
</comment>
<dbReference type="Pfam" id="PF00004">
    <property type="entry name" value="AAA"/>
    <property type="match status" value="1"/>
</dbReference>
<evidence type="ECO:0000313" key="6">
    <source>
        <dbReference type="EMBL" id="CUN55659.1"/>
    </source>
</evidence>
<dbReference type="GO" id="GO:0005524">
    <property type="term" value="F:ATP binding"/>
    <property type="evidence" value="ECO:0007669"/>
    <property type="project" value="UniProtKB-KW"/>
</dbReference>
<dbReference type="EMBL" id="CYYU01000003">
    <property type="protein sequence ID" value="CUN55659.1"/>
    <property type="molecule type" value="Genomic_DNA"/>
</dbReference>
<reference evidence="6 7" key="1">
    <citation type="submission" date="2015-09" db="EMBL/GenBank/DDBJ databases">
        <authorList>
            <consortium name="Pathogen Informatics"/>
        </authorList>
    </citation>
    <scope>NUCLEOTIDE SEQUENCE [LARGE SCALE GENOMIC DNA]</scope>
    <source>
        <strain evidence="6 7">2789STDY5608828</strain>
    </source>
</reference>
<protein>
    <submittedName>
        <fullName evidence="6">Uncharacterized proteins involved in stress response, homologs of TerZ and putative cAMP-binding protein CABP1</fullName>
    </submittedName>
</protein>
<dbReference type="FunFam" id="3.40.50.300:FF:000216">
    <property type="entry name" value="Type VII secretion ATPase EccA"/>
    <property type="match status" value="1"/>
</dbReference>
<accession>A0A173XVI6</accession>
<gene>
    <name evidence="6" type="primary">cbbX</name>
    <name evidence="6" type="ORF">ERS852385_00752</name>
</gene>
<dbReference type="CDD" id="cd00009">
    <property type="entry name" value="AAA"/>
    <property type="match status" value="1"/>
</dbReference>
<dbReference type="InterPro" id="IPR050773">
    <property type="entry name" value="CbxX/CfxQ_RuBisCO_ESX"/>
</dbReference>
<dbReference type="Gene3D" id="2.60.60.30">
    <property type="entry name" value="sav2460 like domains"/>
    <property type="match status" value="1"/>
</dbReference>
<dbReference type="Pfam" id="PF02342">
    <property type="entry name" value="TerD"/>
    <property type="match status" value="1"/>
</dbReference>
<dbReference type="Gene3D" id="3.40.50.300">
    <property type="entry name" value="P-loop containing nucleotide triphosphate hydrolases"/>
    <property type="match status" value="1"/>
</dbReference>
<dbReference type="PANTHER" id="PTHR43392">
    <property type="entry name" value="AAA-TYPE ATPASE FAMILY PROTEIN / ANKYRIN REPEAT FAMILY PROTEIN"/>
    <property type="match status" value="1"/>
</dbReference>
<name>A0A173XVI6_9FIRM</name>
<evidence type="ECO:0000256" key="2">
    <source>
        <dbReference type="ARBA" id="ARBA00022741"/>
    </source>
</evidence>
<dbReference type="STRING" id="187979.ERS852385_00752"/>
<dbReference type="SUPFAM" id="SSF52540">
    <property type="entry name" value="P-loop containing nucleoside triphosphate hydrolases"/>
    <property type="match status" value="1"/>
</dbReference>
<evidence type="ECO:0000259" key="5">
    <source>
        <dbReference type="SMART" id="SM00382"/>
    </source>
</evidence>
<proteinExistence type="inferred from homology"/>
<dbReference type="GO" id="GO:0016887">
    <property type="term" value="F:ATP hydrolysis activity"/>
    <property type="evidence" value="ECO:0007669"/>
    <property type="project" value="InterPro"/>
</dbReference>
<dbReference type="PRINTS" id="PR00819">
    <property type="entry name" value="CBXCFQXSUPER"/>
</dbReference>
<dbReference type="InterPro" id="IPR003959">
    <property type="entry name" value="ATPase_AAA_core"/>
</dbReference>
<dbReference type="Pfam" id="PF17866">
    <property type="entry name" value="AAA_lid_6"/>
    <property type="match status" value="1"/>
</dbReference>
<dbReference type="Proteomes" id="UP000095546">
    <property type="component" value="Unassembled WGS sequence"/>
</dbReference>
<evidence type="ECO:0000256" key="1">
    <source>
        <dbReference type="ARBA" id="ARBA00010378"/>
    </source>
</evidence>
<dbReference type="InterPro" id="IPR041627">
    <property type="entry name" value="AAA_lid_6"/>
</dbReference>
<dbReference type="Gene3D" id="1.10.8.60">
    <property type="match status" value="1"/>
</dbReference>
<dbReference type="SMART" id="SM00382">
    <property type="entry name" value="AAA"/>
    <property type="match status" value="1"/>
</dbReference>
<dbReference type="RefSeq" id="WP_055160841.1">
    <property type="nucleotide sequence ID" value="NZ_CABIWZ010000003.1"/>
</dbReference>
<evidence type="ECO:0000313" key="7">
    <source>
        <dbReference type="Proteomes" id="UP000095546"/>
    </source>
</evidence>
<keyword evidence="3" id="KW-0067">ATP-binding</keyword>
<dbReference type="PANTHER" id="PTHR43392:SF2">
    <property type="entry name" value="AAA-TYPE ATPASE FAMILY PROTEIN _ ANKYRIN REPEAT FAMILY PROTEIN"/>
    <property type="match status" value="1"/>
</dbReference>
<dbReference type="InterPro" id="IPR000641">
    <property type="entry name" value="CbxX/CfxQ"/>
</dbReference>
<feature type="region of interest" description="Disordered" evidence="4">
    <location>
        <begin position="1"/>
        <end position="32"/>
    </location>
</feature>
<sequence>MIDLNDRRHRHSPTGNREEEKRNNGQQAPEEDTTTLEELLAELDNLTGLSAVKHEVMESINVVRVQQARAQLGLRKSNMSLHLVFSGNPGTGKTTVARLLARIYHKIGILSKGQLVEVDRSGLVGGYVGQTALKVQEVIKEALGGVLFVDEAYTLTSNQGGNDFGQEAVDTLLKGMEDHRDDLIVIVAGYPDLMDKFLDSNPGMRSRFNKYIHFDDYSPEELQDIFVKLCKKDGYKLSRSAKRYAEDYFYDVYEKRDERFGNAREVRNFFERALGNQANRLGASFGENGLAPGIDLTQLLLCDLTGNPDDVEGEVHDANCHAPQGQLMHAGERIDITSYSQMSLAIGLGYASISDDIEVDCYVYLLHADGKAHGDKDMVYFGFPASCDGAVVINAGEYTSSALVKLASVVSDTEKIAICFSAYGEDEAKNLSGMRNAFVQISCAGKGIYYLPLDRISREKTLVGIELYRHRGAWKMKGVGSGYNDGLRRLCESYGIEVQ</sequence>
<dbReference type="InterPro" id="IPR003593">
    <property type="entry name" value="AAA+_ATPase"/>
</dbReference>
<dbReference type="AlphaFoldDB" id="A0A173XVI6"/>
<dbReference type="CDD" id="cd06974">
    <property type="entry name" value="TerD_like"/>
    <property type="match status" value="1"/>
</dbReference>
<keyword evidence="2" id="KW-0547">Nucleotide-binding</keyword>
<organism evidence="6 7">
    <name type="scientific">Mitsuokella jalaludinii</name>
    <dbReference type="NCBI Taxonomy" id="187979"/>
    <lineage>
        <taxon>Bacteria</taxon>
        <taxon>Bacillati</taxon>
        <taxon>Bacillota</taxon>
        <taxon>Negativicutes</taxon>
        <taxon>Selenomonadales</taxon>
        <taxon>Selenomonadaceae</taxon>
        <taxon>Mitsuokella</taxon>
    </lineage>
</organism>
<keyword evidence="7" id="KW-1185">Reference proteome</keyword>
<evidence type="ECO:0000256" key="3">
    <source>
        <dbReference type="ARBA" id="ARBA00022840"/>
    </source>
</evidence>
<evidence type="ECO:0000256" key="4">
    <source>
        <dbReference type="SAM" id="MobiDB-lite"/>
    </source>
</evidence>
<dbReference type="InterPro" id="IPR027417">
    <property type="entry name" value="P-loop_NTPase"/>
</dbReference>
<feature type="domain" description="AAA+ ATPase" evidence="5">
    <location>
        <begin position="79"/>
        <end position="218"/>
    </location>
</feature>
<dbReference type="InterPro" id="IPR003325">
    <property type="entry name" value="TerD"/>
</dbReference>